<dbReference type="Pfam" id="PF02179">
    <property type="entry name" value="BAG"/>
    <property type="match status" value="1"/>
</dbReference>
<organism evidence="3 4">
    <name type="scientific">Phascolomyces articulosus</name>
    <dbReference type="NCBI Taxonomy" id="60185"/>
    <lineage>
        <taxon>Eukaryota</taxon>
        <taxon>Fungi</taxon>
        <taxon>Fungi incertae sedis</taxon>
        <taxon>Mucoromycota</taxon>
        <taxon>Mucoromycotina</taxon>
        <taxon>Mucoromycetes</taxon>
        <taxon>Mucorales</taxon>
        <taxon>Lichtheimiaceae</taxon>
        <taxon>Phascolomyces</taxon>
    </lineage>
</organism>
<dbReference type="EMBL" id="JAIXMP010000021">
    <property type="protein sequence ID" value="KAI9256471.1"/>
    <property type="molecule type" value="Genomic_DNA"/>
</dbReference>
<dbReference type="InterPro" id="IPR036533">
    <property type="entry name" value="BAG_dom_sf"/>
</dbReference>
<name>A0AAD5JVQ1_9FUNG</name>
<accession>A0AAD5JVQ1</accession>
<dbReference type="GO" id="GO:0051087">
    <property type="term" value="F:protein-folding chaperone binding"/>
    <property type="evidence" value="ECO:0007669"/>
    <property type="project" value="InterPro"/>
</dbReference>
<feature type="domain" description="BAG" evidence="2">
    <location>
        <begin position="1"/>
        <end position="40"/>
    </location>
</feature>
<evidence type="ECO:0000313" key="4">
    <source>
        <dbReference type="Proteomes" id="UP001209540"/>
    </source>
</evidence>
<feature type="region of interest" description="Disordered" evidence="1">
    <location>
        <begin position="42"/>
        <end position="89"/>
    </location>
</feature>
<dbReference type="SUPFAM" id="SSF63491">
    <property type="entry name" value="BAG domain"/>
    <property type="match status" value="1"/>
</dbReference>
<dbReference type="Proteomes" id="UP001209540">
    <property type="component" value="Unassembled WGS sequence"/>
</dbReference>
<dbReference type="PROSITE" id="PS51035">
    <property type="entry name" value="BAG"/>
    <property type="match status" value="1"/>
</dbReference>
<reference evidence="3" key="2">
    <citation type="submission" date="2023-02" db="EMBL/GenBank/DDBJ databases">
        <authorList>
            <consortium name="DOE Joint Genome Institute"/>
            <person name="Mondo S.J."/>
            <person name="Chang Y."/>
            <person name="Wang Y."/>
            <person name="Ahrendt S."/>
            <person name="Andreopoulos W."/>
            <person name="Barry K."/>
            <person name="Beard J."/>
            <person name="Benny G.L."/>
            <person name="Blankenship S."/>
            <person name="Bonito G."/>
            <person name="Cuomo C."/>
            <person name="Desiro A."/>
            <person name="Gervers K.A."/>
            <person name="Hundley H."/>
            <person name="Kuo A."/>
            <person name="LaButti K."/>
            <person name="Lang B.F."/>
            <person name="Lipzen A."/>
            <person name="O'Donnell K."/>
            <person name="Pangilinan J."/>
            <person name="Reynolds N."/>
            <person name="Sandor L."/>
            <person name="Smith M.W."/>
            <person name="Tsang A."/>
            <person name="Grigoriev I.V."/>
            <person name="Stajich J.E."/>
            <person name="Spatafora J.W."/>
        </authorList>
    </citation>
    <scope>NUCLEOTIDE SEQUENCE</scope>
    <source>
        <strain evidence="3">RSA 2281</strain>
    </source>
</reference>
<evidence type="ECO:0000259" key="2">
    <source>
        <dbReference type="PROSITE" id="PS51035"/>
    </source>
</evidence>
<evidence type="ECO:0000256" key="1">
    <source>
        <dbReference type="SAM" id="MobiDB-lite"/>
    </source>
</evidence>
<dbReference type="AlphaFoldDB" id="A0AAD5JVQ1"/>
<keyword evidence="4" id="KW-1185">Reference proteome</keyword>
<dbReference type="InterPro" id="IPR003103">
    <property type="entry name" value="BAG_domain"/>
</dbReference>
<comment type="caution">
    <text evidence="3">The sequence shown here is derived from an EMBL/GenBank/DDBJ whole genome shotgun (WGS) entry which is preliminary data.</text>
</comment>
<sequence>MRNMLKLDTVQSNGDEGIRNERRALVKKAECMLEQMDEHKQIEWEMARRTSKQQQQHKKKKNRHHNKNRQYNNPHRSSQRNKAGGILVG</sequence>
<gene>
    <name evidence="3" type="ORF">BDA99DRAFT_516470</name>
</gene>
<evidence type="ECO:0000313" key="3">
    <source>
        <dbReference type="EMBL" id="KAI9256471.1"/>
    </source>
</evidence>
<feature type="compositionally biased region" description="Basic residues" evidence="1">
    <location>
        <begin position="49"/>
        <end position="68"/>
    </location>
</feature>
<protein>
    <recommendedName>
        <fullName evidence="2">BAG domain-containing protein</fullName>
    </recommendedName>
</protein>
<reference evidence="3" key="1">
    <citation type="journal article" date="2022" name="IScience">
        <title>Evolution of zygomycete secretomes and the origins of terrestrial fungal ecologies.</title>
        <authorList>
            <person name="Chang Y."/>
            <person name="Wang Y."/>
            <person name="Mondo S."/>
            <person name="Ahrendt S."/>
            <person name="Andreopoulos W."/>
            <person name="Barry K."/>
            <person name="Beard J."/>
            <person name="Benny G.L."/>
            <person name="Blankenship S."/>
            <person name="Bonito G."/>
            <person name="Cuomo C."/>
            <person name="Desiro A."/>
            <person name="Gervers K.A."/>
            <person name="Hundley H."/>
            <person name="Kuo A."/>
            <person name="LaButti K."/>
            <person name="Lang B.F."/>
            <person name="Lipzen A."/>
            <person name="O'Donnell K."/>
            <person name="Pangilinan J."/>
            <person name="Reynolds N."/>
            <person name="Sandor L."/>
            <person name="Smith M.E."/>
            <person name="Tsang A."/>
            <person name="Grigoriev I.V."/>
            <person name="Stajich J.E."/>
            <person name="Spatafora J.W."/>
        </authorList>
    </citation>
    <scope>NUCLEOTIDE SEQUENCE</scope>
    <source>
        <strain evidence="3">RSA 2281</strain>
    </source>
</reference>
<proteinExistence type="predicted"/>
<dbReference type="Gene3D" id="1.20.58.120">
    <property type="entry name" value="BAG domain"/>
    <property type="match status" value="1"/>
</dbReference>